<gene>
    <name evidence="2" type="ordered locus">AAur_1943</name>
</gene>
<proteinExistence type="predicted"/>
<reference evidence="2 3" key="1">
    <citation type="journal article" date="2006" name="PLoS Genet.">
        <title>Secrets of soil survival revealed by the genome sequence of Arthrobacter aurescens TC1.</title>
        <authorList>
            <person name="Mongodin E.F."/>
            <person name="Shapir N."/>
            <person name="Daugherty S.C."/>
            <person name="DeBoy R.T."/>
            <person name="Emerson J.B."/>
            <person name="Shvartzbeyn A."/>
            <person name="Radune D."/>
            <person name="Vamathevan J."/>
            <person name="Riggs F."/>
            <person name="Grinberg V."/>
            <person name="Khouri H."/>
            <person name="Wackett L.P."/>
            <person name="Nelson K.E."/>
            <person name="Sadowsky M.J."/>
        </authorList>
    </citation>
    <scope>NUCLEOTIDE SEQUENCE [LARGE SCALE GENOMIC DNA]</scope>
    <source>
        <strain evidence="2 3">TC1</strain>
    </source>
</reference>
<protein>
    <submittedName>
        <fullName evidence="2">Uncharacterized protein</fullName>
    </submittedName>
</protein>
<dbReference type="EMBL" id="CP000474">
    <property type="protein sequence ID" value="ABM07706.1"/>
    <property type="molecule type" value="Genomic_DNA"/>
</dbReference>
<feature type="region of interest" description="Disordered" evidence="1">
    <location>
        <begin position="39"/>
        <end position="62"/>
    </location>
</feature>
<evidence type="ECO:0000256" key="1">
    <source>
        <dbReference type="SAM" id="MobiDB-lite"/>
    </source>
</evidence>
<keyword evidence="3" id="KW-1185">Reference proteome</keyword>
<evidence type="ECO:0000313" key="2">
    <source>
        <dbReference type="EMBL" id="ABM07706.1"/>
    </source>
</evidence>
<dbReference type="Proteomes" id="UP000000637">
    <property type="component" value="Chromosome"/>
</dbReference>
<sequence>MSAAAPFEVYHSTGAAKWPARTDLNFQVSAYEPDRHVSISTESEGISRGGMRAVATQPATRT</sequence>
<dbReference type="HOGENOM" id="CLU_2894124_0_0_11"/>
<organism evidence="2 3">
    <name type="scientific">Paenarthrobacter aurescens (strain TC1)</name>
    <dbReference type="NCBI Taxonomy" id="290340"/>
    <lineage>
        <taxon>Bacteria</taxon>
        <taxon>Bacillati</taxon>
        <taxon>Actinomycetota</taxon>
        <taxon>Actinomycetes</taxon>
        <taxon>Micrococcales</taxon>
        <taxon>Micrococcaceae</taxon>
        <taxon>Paenarthrobacter</taxon>
    </lineage>
</organism>
<evidence type="ECO:0000313" key="3">
    <source>
        <dbReference type="Proteomes" id="UP000000637"/>
    </source>
</evidence>
<name>A1R626_PAEAT</name>
<dbReference type="STRING" id="290340.AAur_1943"/>
<dbReference type="AlphaFoldDB" id="A1R626"/>
<accession>A1R626</accession>
<dbReference type="KEGG" id="aau:AAur_1943"/>